<protein>
    <recommendedName>
        <fullName evidence="4">ABC transporter substrate-binding protein</fullName>
    </recommendedName>
</protein>
<sequence length="152" mass="16492">MGIKGKAFLPPAGAIASAAILIAGLAACAELPRDPNGTTERVRRTHAIVLGEIAGAPPSRHAEQVLDRVAGRLGAHVRRVDGHGEDLLKRLEKGEVDLVYGHFAKASPWSRQVHFGTPLGRRRNVDKQEQVPRFAFRNGENGWIALVEGEIR</sequence>
<dbReference type="Proteomes" id="UP000293623">
    <property type="component" value="Unassembled WGS sequence"/>
</dbReference>
<name>A0A4Q2KJL7_9SPHN</name>
<organism evidence="2 3">
    <name type="scientific">Pelagerythrobacter rhizovicinus</name>
    <dbReference type="NCBI Taxonomy" id="2268576"/>
    <lineage>
        <taxon>Bacteria</taxon>
        <taxon>Pseudomonadati</taxon>
        <taxon>Pseudomonadota</taxon>
        <taxon>Alphaproteobacteria</taxon>
        <taxon>Sphingomonadales</taxon>
        <taxon>Erythrobacteraceae</taxon>
        <taxon>Pelagerythrobacter</taxon>
    </lineage>
</organism>
<dbReference type="RefSeq" id="WP_129524824.1">
    <property type="nucleotide sequence ID" value="NZ_SDPV01000002.1"/>
</dbReference>
<feature type="chain" id="PRO_5020833237" description="ABC transporter substrate-binding protein" evidence="1">
    <location>
        <begin position="30"/>
        <end position="152"/>
    </location>
</feature>
<dbReference type="AlphaFoldDB" id="A0A4Q2KJL7"/>
<keyword evidence="3" id="KW-1185">Reference proteome</keyword>
<accession>A0A4Q2KJL7</accession>
<comment type="caution">
    <text evidence="2">The sequence shown here is derived from an EMBL/GenBank/DDBJ whole genome shotgun (WGS) entry which is preliminary data.</text>
</comment>
<reference evidence="2 3" key="1">
    <citation type="submission" date="2019-01" db="EMBL/GenBank/DDBJ databases">
        <title>Altererythrobacter rhizovicinus sp. nov., isolated from the rhizosphere soil of Haloxylon ammodendron.</title>
        <authorList>
            <person name="Li H.-P."/>
            <person name="Gou J.-Y."/>
            <person name="Yao D."/>
            <person name="Han Q.-Q."/>
            <person name="Shao K.-Z."/>
            <person name="Zhao Q."/>
            <person name="Zhang J.-L."/>
        </authorList>
    </citation>
    <scope>NUCLEOTIDE SEQUENCE [LARGE SCALE GENOMIC DNA]</scope>
    <source>
        <strain evidence="2 3">AY-3R</strain>
    </source>
</reference>
<evidence type="ECO:0008006" key="4">
    <source>
        <dbReference type="Google" id="ProtNLM"/>
    </source>
</evidence>
<evidence type="ECO:0000313" key="3">
    <source>
        <dbReference type="Proteomes" id="UP000293623"/>
    </source>
</evidence>
<gene>
    <name evidence="2" type="ORF">ETX26_11545</name>
</gene>
<dbReference type="PROSITE" id="PS51257">
    <property type="entry name" value="PROKAR_LIPOPROTEIN"/>
    <property type="match status" value="1"/>
</dbReference>
<evidence type="ECO:0000256" key="1">
    <source>
        <dbReference type="SAM" id="SignalP"/>
    </source>
</evidence>
<proteinExistence type="predicted"/>
<feature type="signal peptide" evidence="1">
    <location>
        <begin position="1"/>
        <end position="29"/>
    </location>
</feature>
<dbReference type="OrthoDB" id="7427069at2"/>
<keyword evidence="1" id="KW-0732">Signal</keyword>
<dbReference type="EMBL" id="SDPV01000002">
    <property type="protein sequence ID" value="RXZ64517.1"/>
    <property type="molecule type" value="Genomic_DNA"/>
</dbReference>
<evidence type="ECO:0000313" key="2">
    <source>
        <dbReference type="EMBL" id="RXZ64517.1"/>
    </source>
</evidence>